<gene>
    <name evidence="1" type="ORF">ACFQHR_08785</name>
</gene>
<organism evidence="1 2">
    <name type="scientific">Rufibacter roseus</name>
    <dbReference type="NCBI Taxonomy" id="1567108"/>
    <lineage>
        <taxon>Bacteria</taxon>
        <taxon>Pseudomonadati</taxon>
        <taxon>Bacteroidota</taxon>
        <taxon>Cytophagia</taxon>
        <taxon>Cytophagales</taxon>
        <taxon>Hymenobacteraceae</taxon>
        <taxon>Rufibacter</taxon>
    </lineage>
</organism>
<reference evidence="2" key="1">
    <citation type="journal article" date="2019" name="Int. J. Syst. Evol. Microbiol.">
        <title>The Global Catalogue of Microorganisms (GCM) 10K type strain sequencing project: providing services to taxonomists for standard genome sequencing and annotation.</title>
        <authorList>
            <consortium name="The Broad Institute Genomics Platform"/>
            <consortium name="The Broad Institute Genome Sequencing Center for Infectious Disease"/>
            <person name="Wu L."/>
            <person name="Ma J."/>
        </authorList>
    </citation>
    <scope>NUCLEOTIDE SEQUENCE [LARGE SCALE GENOMIC DNA]</scope>
    <source>
        <strain evidence="2">CGMCC 4.7393</strain>
    </source>
</reference>
<dbReference type="EMBL" id="JBHSYQ010000003">
    <property type="protein sequence ID" value="MFC6997720.1"/>
    <property type="molecule type" value="Genomic_DNA"/>
</dbReference>
<name>A0ABW2DJB0_9BACT</name>
<evidence type="ECO:0000313" key="1">
    <source>
        <dbReference type="EMBL" id="MFC6997720.1"/>
    </source>
</evidence>
<accession>A0ABW2DJB0</accession>
<dbReference type="Proteomes" id="UP001596405">
    <property type="component" value="Unassembled WGS sequence"/>
</dbReference>
<protein>
    <recommendedName>
        <fullName evidence="3">Cytoplasmic protein</fullName>
    </recommendedName>
</protein>
<proteinExistence type="predicted"/>
<evidence type="ECO:0000313" key="2">
    <source>
        <dbReference type="Proteomes" id="UP001596405"/>
    </source>
</evidence>
<sequence>MDNYPYEYIKDAHRKSYNNLMQVKASSTCCCFACLEVFTLSDFPDGWLGEEDPEKEQTVQCPYCGMDSVLGDSSGFPVSDKGFVETMNEIYFGEPLSQFSQNPD</sequence>
<evidence type="ECO:0008006" key="3">
    <source>
        <dbReference type="Google" id="ProtNLM"/>
    </source>
</evidence>
<dbReference type="RefSeq" id="WP_066618710.1">
    <property type="nucleotide sequence ID" value="NZ_JBHSYQ010000003.1"/>
</dbReference>
<keyword evidence="2" id="KW-1185">Reference proteome</keyword>
<comment type="caution">
    <text evidence="1">The sequence shown here is derived from an EMBL/GenBank/DDBJ whole genome shotgun (WGS) entry which is preliminary data.</text>
</comment>